<evidence type="ECO:0000256" key="4">
    <source>
        <dbReference type="ARBA" id="ARBA00022801"/>
    </source>
</evidence>
<reference evidence="12" key="1">
    <citation type="submission" date="2021-01" db="EMBL/GenBank/DDBJ databases">
        <authorList>
            <person name="Zahm M."/>
            <person name="Roques C."/>
            <person name="Cabau C."/>
            <person name="Klopp C."/>
            <person name="Donnadieu C."/>
            <person name="Jouanno E."/>
            <person name="Lampietro C."/>
            <person name="Louis A."/>
            <person name="Herpin A."/>
            <person name="Echchiki A."/>
            <person name="Berthelot C."/>
            <person name="Parey E."/>
            <person name="Roest-Crollius H."/>
            <person name="Braasch I."/>
            <person name="Postlethwait J."/>
            <person name="Bobe J."/>
            <person name="Montfort J."/>
            <person name="Bouchez O."/>
            <person name="Begum T."/>
            <person name="Mejri S."/>
            <person name="Adams A."/>
            <person name="Chen W.-J."/>
            <person name="Guiguen Y."/>
        </authorList>
    </citation>
    <scope>NUCLEOTIDE SEQUENCE</scope>
    <source>
        <strain evidence="12">YG-15Mar2019-1</strain>
        <tissue evidence="12">Brain</tissue>
    </source>
</reference>
<dbReference type="SMART" id="SM00020">
    <property type="entry name" value="Tryp_SPc"/>
    <property type="match status" value="1"/>
</dbReference>
<keyword evidence="3 9" id="KW-0645">Protease</keyword>
<dbReference type="FunFam" id="2.40.10.10:FF:000077">
    <property type="entry name" value="Predicted protein"/>
    <property type="match status" value="1"/>
</dbReference>
<keyword evidence="13" id="KW-1185">Reference proteome</keyword>
<dbReference type="Gene3D" id="2.40.10.10">
    <property type="entry name" value="Trypsin-like serine proteases"/>
    <property type="match status" value="3"/>
</dbReference>
<keyword evidence="6" id="KW-1015">Disulfide bond</keyword>
<comment type="subcellular location">
    <subcellularLocation>
        <location evidence="1">Secreted</location>
        <location evidence="1">Extracellular space</location>
    </subcellularLocation>
</comment>
<dbReference type="PROSITE" id="PS00135">
    <property type="entry name" value="TRYPSIN_SER"/>
    <property type="match status" value="1"/>
</dbReference>
<dbReference type="Pfam" id="PF00089">
    <property type="entry name" value="Trypsin"/>
    <property type="match status" value="1"/>
</dbReference>
<keyword evidence="4 9" id="KW-0378">Hydrolase</keyword>
<evidence type="ECO:0000256" key="7">
    <source>
        <dbReference type="ARBA" id="ARBA00036320"/>
    </source>
</evidence>
<dbReference type="PRINTS" id="PR00722">
    <property type="entry name" value="CHYMOTRYPSIN"/>
</dbReference>
<dbReference type="PANTHER" id="PTHR24264:SF68">
    <property type="entry name" value="TRYPSIN-3-LIKE"/>
    <property type="match status" value="1"/>
</dbReference>
<evidence type="ECO:0000256" key="3">
    <source>
        <dbReference type="ARBA" id="ARBA00022670"/>
    </source>
</evidence>
<dbReference type="InterPro" id="IPR001314">
    <property type="entry name" value="Peptidase_S1A"/>
</dbReference>
<dbReference type="EMBL" id="JAFDVH010000010">
    <property type="protein sequence ID" value="KAG7469236.1"/>
    <property type="molecule type" value="Genomic_DNA"/>
</dbReference>
<keyword evidence="10" id="KW-0732">Signal</keyword>
<organism evidence="12 13">
    <name type="scientific">Megalops atlanticus</name>
    <name type="common">Tarpon</name>
    <name type="synonym">Clupea gigantea</name>
    <dbReference type="NCBI Taxonomy" id="7932"/>
    <lineage>
        <taxon>Eukaryota</taxon>
        <taxon>Metazoa</taxon>
        <taxon>Chordata</taxon>
        <taxon>Craniata</taxon>
        <taxon>Vertebrata</taxon>
        <taxon>Euteleostomi</taxon>
        <taxon>Actinopterygii</taxon>
        <taxon>Neopterygii</taxon>
        <taxon>Teleostei</taxon>
        <taxon>Elopiformes</taxon>
        <taxon>Megalopidae</taxon>
        <taxon>Megalops</taxon>
    </lineage>
</organism>
<dbReference type="InterPro" id="IPR050127">
    <property type="entry name" value="Serine_Proteases_S1"/>
</dbReference>
<feature type="domain" description="Peptidase S1" evidence="11">
    <location>
        <begin position="23"/>
        <end position="247"/>
    </location>
</feature>
<evidence type="ECO:0000256" key="1">
    <source>
        <dbReference type="ARBA" id="ARBA00004239"/>
    </source>
</evidence>
<feature type="signal peptide" evidence="10">
    <location>
        <begin position="1"/>
        <end position="15"/>
    </location>
</feature>
<dbReference type="GO" id="GO:0005615">
    <property type="term" value="C:extracellular space"/>
    <property type="evidence" value="ECO:0007669"/>
    <property type="project" value="TreeGrafter"/>
</dbReference>
<feature type="chain" id="PRO_5038832687" description="trypsin" evidence="10">
    <location>
        <begin position="16"/>
        <end position="249"/>
    </location>
</feature>
<accession>A0A9D3T4B3</accession>
<dbReference type="GO" id="GO:0004252">
    <property type="term" value="F:serine-type endopeptidase activity"/>
    <property type="evidence" value="ECO:0007669"/>
    <property type="project" value="UniProtKB-EC"/>
</dbReference>
<dbReference type="PANTHER" id="PTHR24264">
    <property type="entry name" value="TRYPSIN-RELATED"/>
    <property type="match status" value="1"/>
</dbReference>
<dbReference type="InterPro" id="IPR018114">
    <property type="entry name" value="TRYPSIN_HIS"/>
</dbReference>
<dbReference type="GO" id="GO:0006508">
    <property type="term" value="P:proteolysis"/>
    <property type="evidence" value="ECO:0007669"/>
    <property type="project" value="UniProtKB-KW"/>
</dbReference>
<dbReference type="InterPro" id="IPR043504">
    <property type="entry name" value="Peptidase_S1_PA_chymotrypsin"/>
</dbReference>
<dbReference type="PROSITE" id="PS50240">
    <property type="entry name" value="TRYPSIN_DOM"/>
    <property type="match status" value="1"/>
</dbReference>
<comment type="similarity">
    <text evidence="2">Belongs to the peptidase S1 family.</text>
</comment>
<evidence type="ECO:0000256" key="2">
    <source>
        <dbReference type="ARBA" id="ARBA00007664"/>
    </source>
</evidence>
<dbReference type="InterPro" id="IPR009003">
    <property type="entry name" value="Peptidase_S1_PA"/>
</dbReference>
<evidence type="ECO:0000256" key="9">
    <source>
        <dbReference type="RuleBase" id="RU363034"/>
    </source>
</evidence>
<dbReference type="Proteomes" id="UP001046870">
    <property type="component" value="Chromosome 10"/>
</dbReference>
<protein>
    <recommendedName>
        <fullName evidence="8">trypsin</fullName>
        <ecNumber evidence="8">3.4.21.4</ecNumber>
    </recommendedName>
</protein>
<dbReference type="InterPro" id="IPR001254">
    <property type="entry name" value="Trypsin_dom"/>
</dbReference>
<comment type="catalytic activity">
    <reaction evidence="7">
        <text>Preferential cleavage: Arg-|-Xaa, Lys-|-Xaa.</text>
        <dbReference type="EC" id="3.4.21.4"/>
    </reaction>
</comment>
<evidence type="ECO:0000313" key="13">
    <source>
        <dbReference type="Proteomes" id="UP001046870"/>
    </source>
</evidence>
<dbReference type="PROSITE" id="PS00134">
    <property type="entry name" value="TRYPSIN_HIS"/>
    <property type="match status" value="1"/>
</dbReference>
<dbReference type="SUPFAM" id="SSF50494">
    <property type="entry name" value="Trypsin-like serine proteases"/>
    <property type="match status" value="1"/>
</dbReference>
<dbReference type="CDD" id="cd00190">
    <property type="entry name" value="Tryp_SPc"/>
    <property type="match status" value="1"/>
</dbReference>
<evidence type="ECO:0000313" key="12">
    <source>
        <dbReference type="EMBL" id="KAG7469236.1"/>
    </source>
</evidence>
<dbReference type="AlphaFoldDB" id="A0A9D3T4B3"/>
<dbReference type="OrthoDB" id="10012881at2759"/>
<evidence type="ECO:0000256" key="6">
    <source>
        <dbReference type="ARBA" id="ARBA00023157"/>
    </source>
</evidence>
<evidence type="ECO:0000259" key="11">
    <source>
        <dbReference type="PROSITE" id="PS50240"/>
    </source>
</evidence>
<name>A0A9D3T4B3_MEGAT</name>
<dbReference type="EC" id="3.4.21.4" evidence="8"/>
<keyword evidence="5 9" id="KW-0720">Serine protease</keyword>
<evidence type="ECO:0000256" key="5">
    <source>
        <dbReference type="ARBA" id="ARBA00022825"/>
    </source>
</evidence>
<evidence type="ECO:0000256" key="10">
    <source>
        <dbReference type="SAM" id="SignalP"/>
    </source>
</evidence>
<sequence length="249" mass="27769">MRFILLAIALGCAAADLTEDGRVVNGYDCRPHSQPWQVYLTYSGGNRWCGGSLINQWWVLSAAHCAKPASQLEVHLGEHDTYREEGTEQRFWVSKVISHPYYNPQNLDNDIMLIKLARPAQYTQYVQPIPLPTRCPYTDENCLVSGWGNTITDGVQYPSVLQCLNQPIIDHAICRNAYPHLFTDNMVCSGFMQGGASSCQGDSGGPLVCNGQLQGVVSWGYQCAQTGHPSVYVRVCRYNNWINSIMSNN</sequence>
<proteinExistence type="inferred from homology"/>
<gene>
    <name evidence="12" type="ORF">MATL_G00126720</name>
</gene>
<comment type="caution">
    <text evidence="12">The sequence shown here is derived from an EMBL/GenBank/DDBJ whole genome shotgun (WGS) entry which is preliminary data.</text>
</comment>
<dbReference type="InterPro" id="IPR033116">
    <property type="entry name" value="TRYPSIN_SER"/>
</dbReference>
<evidence type="ECO:0000256" key="8">
    <source>
        <dbReference type="ARBA" id="ARBA00038868"/>
    </source>
</evidence>